<dbReference type="EMBL" id="KQ086306">
    <property type="protein sequence ID" value="KLO05457.1"/>
    <property type="molecule type" value="Genomic_DNA"/>
</dbReference>
<name>A0A0H2R2A1_9AGAM</name>
<sequence length="109" mass="12911">MYYSLRRPFQPSNPTSTTSNSLGHNYHYHFYHLQQQHGLGLALYPAREATAQLLVLFLFCFTYIHNIHHPFLPVYHHCFATVIRSYSQNVVSHVMFRNRCRFCCVVPSY</sequence>
<accession>A0A0H2R2A1</accession>
<reference evidence="1 2" key="1">
    <citation type="submission" date="2015-04" db="EMBL/GenBank/DDBJ databases">
        <title>Complete genome sequence of Schizopora paradoxa KUC8140, a cosmopolitan wood degrader in East Asia.</title>
        <authorList>
            <consortium name="DOE Joint Genome Institute"/>
            <person name="Min B."/>
            <person name="Park H."/>
            <person name="Jang Y."/>
            <person name="Kim J.-J."/>
            <person name="Kim K.H."/>
            <person name="Pangilinan J."/>
            <person name="Lipzen A."/>
            <person name="Riley R."/>
            <person name="Grigoriev I.V."/>
            <person name="Spatafora J.W."/>
            <person name="Choi I.-G."/>
        </authorList>
    </citation>
    <scope>NUCLEOTIDE SEQUENCE [LARGE SCALE GENOMIC DNA]</scope>
    <source>
        <strain evidence="1 2">KUC8140</strain>
    </source>
</reference>
<keyword evidence="2" id="KW-1185">Reference proteome</keyword>
<dbReference type="Proteomes" id="UP000053477">
    <property type="component" value="Unassembled WGS sequence"/>
</dbReference>
<proteinExistence type="predicted"/>
<organism evidence="1 2">
    <name type="scientific">Schizopora paradoxa</name>
    <dbReference type="NCBI Taxonomy" id="27342"/>
    <lineage>
        <taxon>Eukaryota</taxon>
        <taxon>Fungi</taxon>
        <taxon>Dikarya</taxon>
        <taxon>Basidiomycota</taxon>
        <taxon>Agaricomycotina</taxon>
        <taxon>Agaricomycetes</taxon>
        <taxon>Hymenochaetales</taxon>
        <taxon>Schizoporaceae</taxon>
        <taxon>Schizopora</taxon>
    </lineage>
</organism>
<dbReference type="AlphaFoldDB" id="A0A0H2R2A1"/>
<dbReference type="InParanoid" id="A0A0H2R2A1"/>
<evidence type="ECO:0000313" key="1">
    <source>
        <dbReference type="EMBL" id="KLO05457.1"/>
    </source>
</evidence>
<evidence type="ECO:0000313" key="2">
    <source>
        <dbReference type="Proteomes" id="UP000053477"/>
    </source>
</evidence>
<gene>
    <name evidence="1" type="ORF">SCHPADRAFT_725910</name>
</gene>
<protein>
    <submittedName>
        <fullName evidence="1">Uncharacterized protein</fullName>
    </submittedName>
</protein>